<sequence>MARLVDLPEDIVEIVFKYLVKIDDGLVEGLGSRSQVESATAALLRLVCRKWADWFFVHHLFGTLNFTDGDRSHKFINMLTPSGSASSSSSTSPHRRPRCQHLMVYDIWTPIANRTGSAQSDQQPAGNSVRRMMNTFESLEVLVSFFEETIVELDLEFITSFWLPARTIELIGRIQNLRILRLALKSEWHSGGPGPMSSGDDTLLGLAGPDEFTGCLGSLIGAARGLEVLDLSQLPLQCLPKSFPNPLPTHPTITQLDIKLTDEQPLDSLISLTRALKPSLKVLSIQSFRDDGLRLVPIFETLKESLEGLFISHESALTHVLNFEFPKLRVFRIHYWDDCIADLLSQDLFAQAPIQLIALYSHTVYRRKRPFLIDPFARLSSLKKIVFLHARLGDSPPLSYLNACRAHRLQSIFLNNGDISEVMKLCPP</sequence>
<dbReference type="InterPro" id="IPR032675">
    <property type="entry name" value="LRR_dom_sf"/>
</dbReference>
<gene>
    <name evidence="1" type="ORF">PSTG_11732</name>
</gene>
<dbReference type="AlphaFoldDB" id="A0A0L0V6X1"/>
<accession>A0A0L0V6X1</accession>
<dbReference type="EMBL" id="AJIL01000106">
    <property type="protein sequence ID" value="KNE94941.1"/>
    <property type="molecule type" value="Genomic_DNA"/>
</dbReference>
<reference evidence="2" key="1">
    <citation type="submission" date="2014-03" db="EMBL/GenBank/DDBJ databases">
        <title>The Genome Sequence of Puccinia striiformis f. sp. tritici PST-78.</title>
        <authorList>
            <consortium name="The Broad Institute Genome Sequencing Platform"/>
            <person name="Cuomo C."/>
            <person name="Hulbert S."/>
            <person name="Chen X."/>
            <person name="Walker B."/>
            <person name="Young S.K."/>
            <person name="Zeng Q."/>
            <person name="Gargeya S."/>
            <person name="Fitzgerald M."/>
            <person name="Haas B."/>
            <person name="Abouelleil A."/>
            <person name="Alvarado L."/>
            <person name="Arachchi H.M."/>
            <person name="Berlin A.M."/>
            <person name="Chapman S.B."/>
            <person name="Goldberg J."/>
            <person name="Griggs A."/>
            <person name="Gujja S."/>
            <person name="Hansen M."/>
            <person name="Howarth C."/>
            <person name="Imamovic A."/>
            <person name="Larimer J."/>
            <person name="McCowan C."/>
            <person name="Montmayeur A."/>
            <person name="Murphy C."/>
            <person name="Neiman D."/>
            <person name="Pearson M."/>
            <person name="Priest M."/>
            <person name="Roberts A."/>
            <person name="Saif S."/>
            <person name="Shea T."/>
            <person name="Sisk P."/>
            <person name="Sykes S."/>
            <person name="Wortman J."/>
            <person name="Nusbaum C."/>
            <person name="Birren B."/>
        </authorList>
    </citation>
    <scope>NUCLEOTIDE SEQUENCE [LARGE SCALE GENOMIC DNA]</scope>
    <source>
        <strain evidence="2">race PST-78</strain>
    </source>
</reference>
<dbReference type="Gene3D" id="3.80.10.10">
    <property type="entry name" value="Ribonuclease Inhibitor"/>
    <property type="match status" value="1"/>
</dbReference>
<dbReference type="OrthoDB" id="2500352at2759"/>
<evidence type="ECO:0000313" key="2">
    <source>
        <dbReference type="Proteomes" id="UP000054564"/>
    </source>
</evidence>
<proteinExistence type="predicted"/>
<name>A0A0L0V6X1_9BASI</name>
<dbReference type="Proteomes" id="UP000054564">
    <property type="component" value="Unassembled WGS sequence"/>
</dbReference>
<evidence type="ECO:0000313" key="1">
    <source>
        <dbReference type="EMBL" id="KNE94941.1"/>
    </source>
</evidence>
<evidence type="ECO:0008006" key="3">
    <source>
        <dbReference type="Google" id="ProtNLM"/>
    </source>
</evidence>
<organism evidence="1 2">
    <name type="scientific">Puccinia striiformis f. sp. tritici PST-78</name>
    <dbReference type="NCBI Taxonomy" id="1165861"/>
    <lineage>
        <taxon>Eukaryota</taxon>
        <taxon>Fungi</taxon>
        <taxon>Dikarya</taxon>
        <taxon>Basidiomycota</taxon>
        <taxon>Pucciniomycotina</taxon>
        <taxon>Pucciniomycetes</taxon>
        <taxon>Pucciniales</taxon>
        <taxon>Pucciniaceae</taxon>
        <taxon>Puccinia</taxon>
    </lineage>
</organism>
<dbReference type="SUPFAM" id="SSF52047">
    <property type="entry name" value="RNI-like"/>
    <property type="match status" value="1"/>
</dbReference>
<protein>
    <recommendedName>
        <fullName evidence="3">F-box domain-containing protein</fullName>
    </recommendedName>
</protein>
<comment type="caution">
    <text evidence="1">The sequence shown here is derived from an EMBL/GenBank/DDBJ whole genome shotgun (WGS) entry which is preliminary data.</text>
</comment>
<keyword evidence="2" id="KW-1185">Reference proteome</keyword>